<dbReference type="Gene3D" id="3.40.1350.10">
    <property type="match status" value="1"/>
</dbReference>
<reference evidence="4" key="1">
    <citation type="journal article" date="2019" name="Int. J. Syst. Evol. Microbiol.">
        <title>The Global Catalogue of Microorganisms (GCM) 10K type strain sequencing project: providing services to taxonomists for standard genome sequencing and annotation.</title>
        <authorList>
            <consortium name="The Broad Institute Genomics Platform"/>
            <consortium name="The Broad Institute Genome Sequencing Center for Infectious Disease"/>
            <person name="Wu L."/>
            <person name="Ma J."/>
        </authorList>
    </citation>
    <scope>NUCLEOTIDE SEQUENCE [LARGE SCALE GENOMIC DNA]</scope>
    <source>
        <strain evidence="4">KCTC 42644</strain>
    </source>
</reference>
<dbReference type="EMBL" id="JBHRXV010000007">
    <property type="protein sequence ID" value="MFC3712739.1"/>
    <property type="molecule type" value="Genomic_DNA"/>
</dbReference>
<dbReference type="Proteomes" id="UP001595615">
    <property type="component" value="Unassembled WGS sequence"/>
</dbReference>
<evidence type="ECO:0000256" key="2">
    <source>
        <dbReference type="HAMAP-Rule" id="MF_00048"/>
    </source>
</evidence>
<proteinExistence type="inferred from homology"/>
<dbReference type="Pfam" id="PF02021">
    <property type="entry name" value="UPF0102"/>
    <property type="match status" value="1"/>
</dbReference>
<dbReference type="HAMAP" id="MF_00048">
    <property type="entry name" value="UPF0102"/>
    <property type="match status" value="1"/>
</dbReference>
<dbReference type="InterPro" id="IPR011856">
    <property type="entry name" value="tRNA_endonuc-like_dom_sf"/>
</dbReference>
<organism evidence="3 4">
    <name type="scientific">Sphingoaurantiacus capsulatus</name>
    <dbReference type="NCBI Taxonomy" id="1771310"/>
    <lineage>
        <taxon>Bacteria</taxon>
        <taxon>Pseudomonadati</taxon>
        <taxon>Pseudomonadota</taxon>
        <taxon>Alphaproteobacteria</taxon>
        <taxon>Sphingomonadales</taxon>
        <taxon>Sphingosinicellaceae</taxon>
        <taxon>Sphingoaurantiacus</taxon>
    </lineage>
</organism>
<comment type="caution">
    <text evidence="3">The sequence shown here is derived from an EMBL/GenBank/DDBJ whole genome shotgun (WGS) entry which is preliminary data.</text>
</comment>
<evidence type="ECO:0000313" key="3">
    <source>
        <dbReference type="EMBL" id="MFC3712739.1"/>
    </source>
</evidence>
<evidence type="ECO:0000313" key="4">
    <source>
        <dbReference type="Proteomes" id="UP001595615"/>
    </source>
</evidence>
<comment type="similarity">
    <text evidence="1 2">Belongs to the UPF0102 family.</text>
</comment>
<sequence length="116" mass="13208">MRRRRAESWGRRAEDIAAWWLRLKGYRILAKRVRTPVGEVDLVIRRGRTLVFVEVKARLDARSAAEAVTHLNQSRVARASNVLLARYGKGCEAVRIDAVLVSPWRLPRHIVGAWAG</sequence>
<name>A0ABV7XDP0_9SPHN</name>
<dbReference type="NCBIfam" id="NF009151">
    <property type="entry name" value="PRK12497.1-5"/>
    <property type="match status" value="1"/>
</dbReference>
<accession>A0ABV7XDP0</accession>
<dbReference type="SUPFAM" id="SSF52980">
    <property type="entry name" value="Restriction endonuclease-like"/>
    <property type="match status" value="1"/>
</dbReference>
<dbReference type="PANTHER" id="PTHR34039:SF1">
    <property type="entry name" value="UPF0102 PROTEIN YRAN"/>
    <property type="match status" value="1"/>
</dbReference>
<gene>
    <name evidence="3" type="ORF">ACFOMD_09170</name>
</gene>
<dbReference type="RefSeq" id="WP_380860216.1">
    <property type="nucleotide sequence ID" value="NZ_JBHRXV010000007.1"/>
</dbReference>
<evidence type="ECO:0000256" key="1">
    <source>
        <dbReference type="ARBA" id="ARBA00006738"/>
    </source>
</evidence>
<dbReference type="InterPro" id="IPR011335">
    <property type="entry name" value="Restrct_endonuc-II-like"/>
</dbReference>
<dbReference type="InterPro" id="IPR003509">
    <property type="entry name" value="UPF0102_YraN-like"/>
</dbReference>
<dbReference type="PANTHER" id="PTHR34039">
    <property type="entry name" value="UPF0102 PROTEIN YRAN"/>
    <property type="match status" value="1"/>
</dbReference>
<protein>
    <recommendedName>
        <fullName evidence="2">UPF0102 protein ACFOMD_09170</fullName>
    </recommendedName>
</protein>
<keyword evidence="4" id="KW-1185">Reference proteome</keyword>